<feature type="non-terminal residue" evidence="1">
    <location>
        <position position="1"/>
    </location>
</feature>
<reference evidence="1" key="1">
    <citation type="journal article" date="2023" name="Genome Biol. Evol.">
        <title>Long-read-based Genome Assembly of Drosophila gunungcola Reveals Fewer Chemosensory Genes in Flower-breeding Species.</title>
        <authorList>
            <person name="Negi A."/>
            <person name="Liao B.Y."/>
            <person name="Yeh S.D."/>
        </authorList>
    </citation>
    <scope>NUCLEOTIDE SEQUENCE</scope>
    <source>
        <strain evidence="1">Sukarami</strain>
    </source>
</reference>
<evidence type="ECO:0000313" key="2">
    <source>
        <dbReference type="Proteomes" id="UP001059596"/>
    </source>
</evidence>
<proteinExistence type="predicted"/>
<gene>
    <name evidence="1" type="ORF">M5D96_005211</name>
</gene>
<accession>A0A9P9YQ19</accession>
<name>A0A9P9YQ19_9MUSC</name>
<sequence>MKPLATGLDTWTVGQLDMGTLGQLVAIGSQKCLSRMQNALRTSCSSSGLLLANLASHLIEETVSFRPLWLSLHDKLIWLLFDGDGAADGSSARPIGCLCLPA</sequence>
<protein>
    <submittedName>
        <fullName evidence="1">Uncharacterized protein</fullName>
    </submittedName>
</protein>
<dbReference type="EMBL" id="JAMKOV010000003">
    <property type="protein sequence ID" value="KAI8040962.1"/>
    <property type="molecule type" value="Genomic_DNA"/>
</dbReference>
<dbReference type="AlphaFoldDB" id="A0A9P9YQ19"/>
<organism evidence="1 2">
    <name type="scientific">Drosophila gunungcola</name>
    <name type="common">fruit fly</name>
    <dbReference type="NCBI Taxonomy" id="103775"/>
    <lineage>
        <taxon>Eukaryota</taxon>
        <taxon>Metazoa</taxon>
        <taxon>Ecdysozoa</taxon>
        <taxon>Arthropoda</taxon>
        <taxon>Hexapoda</taxon>
        <taxon>Insecta</taxon>
        <taxon>Pterygota</taxon>
        <taxon>Neoptera</taxon>
        <taxon>Endopterygota</taxon>
        <taxon>Diptera</taxon>
        <taxon>Brachycera</taxon>
        <taxon>Muscomorpha</taxon>
        <taxon>Ephydroidea</taxon>
        <taxon>Drosophilidae</taxon>
        <taxon>Drosophila</taxon>
        <taxon>Sophophora</taxon>
    </lineage>
</organism>
<comment type="caution">
    <text evidence="1">The sequence shown here is derived from an EMBL/GenBank/DDBJ whole genome shotgun (WGS) entry which is preliminary data.</text>
</comment>
<dbReference type="Proteomes" id="UP001059596">
    <property type="component" value="Unassembled WGS sequence"/>
</dbReference>
<evidence type="ECO:0000313" key="1">
    <source>
        <dbReference type="EMBL" id="KAI8040962.1"/>
    </source>
</evidence>
<keyword evidence="2" id="KW-1185">Reference proteome</keyword>